<dbReference type="AlphaFoldDB" id="A0A9N9XKC0"/>
<dbReference type="Proteomes" id="UP001153712">
    <property type="component" value="Chromosome 11"/>
</dbReference>
<accession>A0A9N9XKC0</accession>
<organism evidence="1 2">
    <name type="scientific">Phyllotreta striolata</name>
    <name type="common">Striped flea beetle</name>
    <name type="synonym">Crioceris striolata</name>
    <dbReference type="NCBI Taxonomy" id="444603"/>
    <lineage>
        <taxon>Eukaryota</taxon>
        <taxon>Metazoa</taxon>
        <taxon>Ecdysozoa</taxon>
        <taxon>Arthropoda</taxon>
        <taxon>Hexapoda</taxon>
        <taxon>Insecta</taxon>
        <taxon>Pterygota</taxon>
        <taxon>Neoptera</taxon>
        <taxon>Endopterygota</taxon>
        <taxon>Coleoptera</taxon>
        <taxon>Polyphaga</taxon>
        <taxon>Cucujiformia</taxon>
        <taxon>Chrysomeloidea</taxon>
        <taxon>Chrysomelidae</taxon>
        <taxon>Galerucinae</taxon>
        <taxon>Alticini</taxon>
        <taxon>Phyllotreta</taxon>
    </lineage>
</organism>
<dbReference type="EMBL" id="OU900104">
    <property type="protein sequence ID" value="CAG9855762.1"/>
    <property type="molecule type" value="Genomic_DNA"/>
</dbReference>
<reference evidence="1" key="1">
    <citation type="submission" date="2022-01" db="EMBL/GenBank/DDBJ databases">
        <authorList>
            <person name="King R."/>
        </authorList>
    </citation>
    <scope>NUCLEOTIDE SEQUENCE</scope>
</reference>
<protein>
    <submittedName>
        <fullName evidence="1">Uncharacterized protein</fullName>
    </submittedName>
</protein>
<proteinExistence type="predicted"/>
<sequence>MMMFEVGNIGGTKMDAAAALKQTPHIRQPYSVKNQMMRFLRRSKSAANAPSEKITPKHVPNEHLYRRNHVHPQTRVVNHVEGLPIVVANKPKKILLESVFAEPALVNNSGQLILPLLVKFGPVSLP</sequence>
<evidence type="ECO:0000313" key="1">
    <source>
        <dbReference type="EMBL" id="CAG9855762.1"/>
    </source>
</evidence>
<gene>
    <name evidence="1" type="ORF">PHYEVI_LOCUS2204</name>
</gene>
<evidence type="ECO:0000313" key="2">
    <source>
        <dbReference type="Proteomes" id="UP001153712"/>
    </source>
</evidence>
<keyword evidence="2" id="KW-1185">Reference proteome</keyword>
<dbReference type="OrthoDB" id="6741037at2759"/>
<name>A0A9N9XKC0_PHYSR</name>